<proteinExistence type="predicted"/>
<accession>A0ABX8CXB0</accession>
<reference evidence="1 2" key="1">
    <citation type="submission" date="2021-04" db="EMBL/GenBank/DDBJ databases">
        <title>Nocardia tengchongensis.</title>
        <authorList>
            <person name="Zhuang k."/>
            <person name="Ran Y."/>
            <person name="Li W."/>
        </authorList>
    </citation>
    <scope>NUCLEOTIDE SEQUENCE [LARGE SCALE GENOMIC DNA]</scope>
    <source>
        <strain evidence="1 2">CFH S0057</strain>
    </source>
</reference>
<sequence length="73" mass="8066">MPTESTPALVLDRAKARELSDRIQAIMEEAWPYLRGAGEYDHAPSEHPAMRALHEAANELHAAVTAPEPRTYG</sequence>
<evidence type="ECO:0000313" key="2">
    <source>
        <dbReference type="Proteomes" id="UP000683310"/>
    </source>
</evidence>
<gene>
    <name evidence="1" type="ORF">KHQ06_14125</name>
</gene>
<dbReference type="EMBL" id="CP074371">
    <property type="protein sequence ID" value="QVI23843.1"/>
    <property type="molecule type" value="Genomic_DNA"/>
</dbReference>
<evidence type="ECO:0000313" key="1">
    <source>
        <dbReference type="EMBL" id="QVI23843.1"/>
    </source>
</evidence>
<name>A0ABX8CXB0_9NOCA</name>
<keyword evidence="2" id="KW-1185">Reference proteome</keyword>
<dbReference type="Proteomes" id="UP000683310">
    <property type="component" value="Chromosome"/>
</dbReference>
<organism evidence="1 2">
    <name type="scientific">Nocardia tengchongensis</name>
    <dbReference type="NCBI Taxonomy" id="2055889"/>
    <lineage>
        <taxon>Bacteria</taxon>
        <taxon>Bacillati</taxon>
        <taxon>Actinomycetota</taxon>
        <taxon>Actinomycetes</taxon>
        <taxon>Mycobacteriales</taxon>
        <taxon>Nocardiaceae</taxon>
        <taxon>Nocardia</taxon>
    </lineage>
</organism>
<protein>
    <submittedName>
        <fullName evidence="1">Uncharacterized protein</fullName>
    </submittedName>
</protein>